<protein>
    <submittedName>
        <fullName evidence="1">Uncharacterized protein</fullName>
    </submittedName>
</protein>
<proteinExistence type="predicted"/>
<accession>A0ABS0PEC2</accession>
<comment type="caution">
    <text evidence="1">The sequence shown here is derived from an EMBL/GenBank/DDBJ whole genome shotgun (WGS) entry which is preliminary data.</text>
</comment>
<sequence>MIDIISHLLLARASLVAGLSRLPWRRLAALGRRGWRAFWTVTAGA</sequence>
<dbReference type="Proteomes" id="UP001194539">
    <property type="component" value="Unassembled WGS sequence"/>
</dbReference>
<evidence type="ECO:0000313" key="2">
    <source>
        <dbReference type="Proteomes" id="UP001194539"/>
    </source>
</evidence>
<keyword evidence="2" id="KW-1185">Reference proteome</keyword>
<reference evidence="1 2" key="1">
    <citation type="submission" date="2020-07" db="EMBL/GenBank/DDBJ databases">
        <title>Bradyrhizobium diversity isolated from nodules of indigenous legumes of Western Australia.</title>
        <authorList>
            <person name="Klepa M.S."/>
        </authorList>
    </citation>
    <scope>NUCLEOTIDE SEQUENCE [LARGE SCALE GENOMIC DNA]</scope>
    <source>
        <strain evidence="1 2">CNPSo 4019</strain>
    </source>
</reference>
<dbReference type="RefSeq" id="WP_197969315.1">
    <property type="nucleotide sequence ID" value="NZ_JACEGD010000053.1"/>
</dbReference>
<name>A0ABS0PEC2_9BRAD</name>
<organism evidence="1 2">
    <name type="scientific">Bradyrhizobium diversitatis</name>
    <dbReference type="NCBI Taxonomy" id="2755406"/>
    <lineage>
        <taxon>Bacteria</taxon>
        <taxon>Pseudomonadati</taxon>
        <taxon>Pseudomonadota</taxon>
        <taxon>Alphaproteobacteria</taxon>
        <taxon>Hyphomicrobiales</taxon>
        <taxon>Nitrobacteraceae</taxon>
        <taxon>Bradyrhizobium</taxon>
    </lineage>
</organism>
<gene>
    <name evidence="1" type="ORF">H1B27_36075</name>
</gene>
<evidence type="ECO:0000313" key="1">
    <source>
        <dbReference type="EMBL" id="MBH5391657.1"/>
    </source>
</evidence>
<dbReference type="EMBL" id="JACEGD010000053">
    <property type="protein sequence ID" value="MBH5391657.1"/>
    <property type="molecule type" value="Genomic_DNA"/>
</dbReference>